<dbReference type="InterPro" id="IPR025877">
    <property type="entry name" value="MobA-like_NTP_Trfase"/>
</dbReference>
<evidence type="ECO:0000256" key="7">
    <source>
        <dbReference type="ARBA" id="ARBA00023150"/>
    </source>
</evidence>
<evidence type="ECO:0000313" key="11">
    <source>
        <dbReference type="Proteomes" id="UP000295131"/>
    </source>
</evidence>
<dbReference type="PANTHER" id="PTHR19136:SF81">
    <property type="entry name" value="MOLYBDENUM COFACTOR GUANYLYLTRANSFERASE"/>
    <property type="match status" value="1"/>
</dbReference>
<accession>A0A4R5PJY4</accession>
<dbReference type="Proteomes" id="UP000295131">
    <property type="component" value="Unassembled WGS sequence"/>
</dbReference>
<feature type="binding site" evidence="8">
    <location>
        <position position="21"/>
    </location>
    <ligand>
        <name>GTP</name>
        <dbReference type="ChEBI" id="CHEBI:37565"/>
    </ligand>
</feature>
<evidence type="ECO:0000256" key="6">
    <source>
        <dbReference type="ARBA" id="ARBA00023134"/>
    </source>
</evidence>
<comment type="subunit">
    <text evidence="8">Monomer.</text>
</comment>
<comment type="caution">
    <text evidence="8">Lacks conserved residue(s) required for the propagation of feature annotation.</text>
</comment>
<dbReference type="PANTHER" id="PTHR19136">
    <property type="entry name" value="MOLYBDENUM COFACTOR GUANYLYLTRANSFERASE"/>
    <property type="match status" value="1"/>
</dbReference>
<dbReference type="HAMAP" id="MF_00316">
    <property type="entry name" value="MobA"/>
    <property type="match status" value="1"/>
</dbReference>
<dbReference type="GO" id="GO:0061603">
    <property type="term" value="F:molybdenum cofactor guanylyltransferase activity"/>
    <property type="evidence" value="ECO:0007669"/>
    <property type="project" value="UniProtKB-EC"/>
</dbReference>
<dbReference type="GO" id="GO:0005525">
    <property type="term" value="F:GTP binding"/>
    <property type="evidence" value="ECO:0007669"/>
    <property type="project" value="UniProtKB-UniRule"/>
</dbReference>
<evidence type="ECO:0000256" key="8">
    <source>
        <dbReference type="HAMAP-Rule" id="MF_00316"/>
    </source>
</evidence>
<dbReference type="CDD" id="cd02503">
    <property type="entry name" value="MobA"/>
    <property type="match status" value="1"/>
</dbReference>
<protein>
    <recommendedName>
        <fullName evidence="8">Molybdenum cofactor guanylyltransferase</fullName>
        <shortName evidence="8">MoCo guanylyltransferase</shortName>
        <ecNumber evidence="8">2.7.7.77</ecNumber>
    </recommendedName>
    <alternativeName>
        <fullName evidence="8">GTP:molybdopterin guanylyltransferase</fullName>
    </alternativeName>
    <alternativeName>
        <fullName evidence="8">Mo-MPT guanylyltransferase</fullName>
    </alternativeName>
    <alternativeName>
        <fullName evidence="8">Molybdopterin guanylyltransferase</fullName>
    </alternativeName>
    <alternativeName>
        <fullName evidence="8">Molybdopterin-guanine dinucleotide synthase</fullName>
        <shortName evidence="8">MGD synthase</shortName>
    </alternativeName>
</protein>
<keyword evidence="6 8" id="KW-0342">GTP-binding</keyword>
<comment type="domain">
    <text evidence="8">The N-terminal domain determines nucleotide recognition and specific binding, while the C-terminal domain determines the specific binding to the target protein.</text>
</comment>
<dbReference type="SUPFAM" id="SSF53448">
    <property type="entry name" value="Nucleotide-diphospho-sugar transferases"/>
    <property type="match status" value="1"/>
</dbReference>
<comment type="subcellular location">
    <subcellularLocation>
        <location evidence="8">Cytoplasm</location>
    </subcellularLocation>
</comment>
<reference evidence="10 11" key="1">
    <citation type="journal article" date="2013" name="Int. J. Syst. Evol. Microbiol.">
        <title>Hoeflea suaedae sp. nov., an endophytic bacterium isolated from the root of the halophyte Suaeda maritima.</title>
        <authorList>
            <person name="Chung E.J."/>
            <person name="Park J.A."/>
            <person name="Pramanik P."/>
            <person name="Bibi F."/>
            <person name="Jeon C.O."/>
            <person name="Chung Y.R."/>
        </authorList>
    </citation>
    <scope>NUCLEOTIDE SEQUENCE [LARGE SCALE GENOMIC DNA]</scope>
    <source>
        <strain evidence="10 11">YC6898</strain>
    </source>
</reference>
<gene>
    <name evidence="8 10" type="primary">mobA</name>
    <name evidence="10" type="ORF">E2A64_11900</name>
</gene>
<feature type="binding site" evidence="8">
    <location>
        <position position="67"/>
    </location>
    <ligand>
        <name>GTP</name>
        <dbReference type="ChEBI" id="CHEBI:37565"/>
    </ligand>
</feature>
<feature type="binding site" evidence="8">
    <location>
        <begin position="8"/>
        <end position="10"/>
    </location>
    <ligand>
        <name>GTP</name>
        <dbReference type="ChEBI" id="CHEBI:37565"/>
    </ligand>
</feature>
<dbReference type="OrthoDB" id="9788394at2"/>
<feature type="binding site" evidence="8">
    <location>
        <position position="101"/>
    </location>
    <ligand>
        <name>Mg(2+)</name>
        <dbReference type="ChEBI" id="CHEBI:18420"/>
    </ligand>
</feature>
<comment type="similarity">
    <text evidence="8">Belongs to the MobA family.</text>
</comment>
<sequence length="204" mass="21924">MRIAGAVLAGGQGRRMGGLDKPSLELGGRRLIEHALDRLQPQVTTIAISANGDPARYASLGLDILPDDPAYRAGPLAGLATMLRHFSAQPELSHIVTVPADAPFIPGNLVPRLCAELGHGTEVAVAQSGDRVHPVVGLWPVALLARLEQHLMRTQKLSIMAFLERIEWQAVAFSPHDGIDPFLNVNTPEDLAYARSLVAGRERS</sequence>
<comment type="function">
    <text evidence="8">Transfers a GMP moiety from GTP to Mo-molybdopterin (Mo-MPT) cofactor (Moco or molybdenum cofactor) to form Mo-molybdopterin guanine dinucleotide (Mo-MGD) cofactor.</text>
</comment>
<evidence type="ECO:0000256" key="5">
    <source>
        <dbReference type="ARBA" id="ARBA00022842"/>
    </source>
</evidence>
<keyword evidence="3 8" id="KW-0479">Metal-binding</keyword>
<dbReference type="RefSeq" id="WP_133284700.1">
    <property type="nucleotide sequence ID" value="NZ_SMSI01000002.1"/>
</dbReference>
<comment type="cofactor">
    <cofactor evidence="8">
        <name>Mg(2+)</name>
        <dbReference type="ChEBI" id="CHEBI:18420"/>
    </cofactor>
</comment>
<dbReference type="InterPro" id="IPR013482">
    <property type="entry name" value="Molybde_CF_guanTrfase"/>
</dbReference>
<keyword evidence="7 8" id="KW-0501">Molybdenum cofactor biosynthesis</keyword>
<feature type="binding site" evidence="8">
    <location>
        <position position="101"/>
    </location>
    <ligand>
        <name>GTP</name>
        <dbReference type="ChEBI" id="CHEBI:37565"/>
    </ligand>
</feature>
<dbReference type="Gene3D" id="3.90.550.10">
    <property type="entry name" value="Spore Coat Polysaccharide Biosynthesis Protein SpsA, Chain A"/>
    <property type="match status" value="1"/>
</dbReference>
<dbReference type="AlphaFoldDB" id="A0A4R5PJY4"/>
<dbReference type="GO" id="GO:0046872">
    <property type="term" value="F:metal ion binding"/>
    <property type="evidence" value="ECO:0007669"/>
    <property type="project" value="UniProtKB-KW"/>
</dbReference>
<dbReference type="EC" id="2.7.7.77" evidence="8"/>
<evidence type="ECO:0000256" key="2">
    <source>
        <dbReference type="ARBA" id="ARBA00022679"/>
    </source>
</evidence>
<dbReference type="Pfam" id="PF12804">
    <property type="entry name" value="NTP_transf_3"/>
    <property type="match status" value="1"/>
</dbReference>
<keyword evidence="1 8" id="KW-0963">Cytoplasm</keyword>
<keyword evidence="10" id="KW-0548">Nucleotidyltransferase</keyword>
<comment type="catalytic activity">
    <reaction evidence="8">
        <text>Mo-molybdopterin + GTP + H(+) = Mo-molybdopterin guanine dinucleotide + diphosphate</text>
        <dbReference type="Rhea" id="RHEA:34243"/>
        <dbReference type="ChEBI" id="CHEBI:15378"/>
        <dbReference type="ChEBI" id="CHEBI:33019"/>
        <dbReference type="ChEBI" id="CHEBI:37565"/>
        <dbReference type="ChEBI" id="CHEBI:71302"/>
        <dbReference type="ChEBI" id="CHEBI:71310"/>
        <dbReference type="EC" id="2.7.7.77"/>
    </reaction>
</comment>
<evidence type="ECO:0000313" key="10">
    <source>
        <dbReference type="EMBL" id="TDH36000.1"/>
    </source>
</evidence>
<keyword evidence="11" id="KW-1185">Reference proteome</keyword>
<evidence type="ECO:0000259" key="9">
    <source>
        <dbReference type="Pfam" id="PF12804"/>
    </source>
</evidence>
<name>A0A4R5PJY4_9HYPH</name>
<dbReference type="NCBIfam" id="TIGR02665">
    <property type="entry name" value="molyb_mobA"/>
    <property type="match status" value="1"/>
</dbReference>
<evidence type="ECO:0000256" key="4">
    <source>
        <dbReference type="ARBA" id="ARBA00022741"/>
    </source>
</evidence>
<dbReference type="GO" id="GO:0005737">
    <property type="term" value="C:cytoplasm"/>
    <property type="evidence" value="ECO:0007669"/>
    <property type="project" value="UniProtKB-SubCell"/>
</dbReference>
<evidence type="ECO:0000256" key="1">
    <source>
        <dbReference type="ARBA" id="ARBA00022490"/>
    </source>
</evidence>
<keyword evidence="5 8" id="KW-0460">Magnesium</keyword>
<comment type="caution">
    <text evidence="10">The sequence shown here is derived from an EMBL/GenBank/DDBJ whole genome shotgun (WGS) entry which is preliminary data.</text>
</comment>
<dbReference type="InterPro" id="IPR029044">
    <property type="entry name" value="Nucleotide-diphossugar_trans"/>
</dbReference>
<dbReference type="EMBL" id="SMSI01000002">
    <property type="protein sequence ID" value="TDH36000.1"/>
    <property type="molecule type" value="Genomic_DNA"/>
</dbReference>
<evidence type="ECO:0000256" key="3">
    <source>
        <dbReference type="ARBA" id="ARBA00022723"/>
    </source>
</evidence>
<proteinExistence type="inferred from homology"/>
<keyword evidence="4 8" id="KW-0547">Nucleotide-binding</keyword>
<keyword evidence="2 8" id="KW-0808">Transferase</keyword>
<feature type="domain" description="MobA-like NTP transferase" evidence="9">
    <location>
        <begin position="5"/>
        <end position="158"/>
    </location>
</feature>
<organism evidence="10 11">
    <name type="scientific">Pseudohoeflea suaedae</name>
    <dbReference type="NCBI Taxonomy" id="877384"/>
    <lineage>
        <taxon>Bacteria</taxon>
        <taxon>Pseudomonadati</taxon>
        <taxon>Pseudomonadota</taxon>
        <taxon>Alphaproteobacteria</taxon>
        <taxon>Hyphomicrobiales</taxon>
        <taxon>Rhizobiaceae</taxon>
        <taxon>Pseudohoeflea</taxon>
    </lineage>
</organism>
<dbReference type="GO" id="GO:1902758">
    <property type="term" value="P:bis(molybdopterin guanine dinucleotide)molybdenum biosynthetic process"/>
    <property type="evidence" value="ECO:0007669"/>
    <property type="project" value="TreeGrafter"/>
</dbReference>